<dbReference type="InterPro" id="IPR003787">
    <property type="entry name" value="Sulphur_relay_DsrE/F-like"/>
</dbReference>
<accession>A0A136A186</accession>
<reference evidence="3" key="1">
    <citation type="submission" date="2016-02" db="EMBL/GenBank/DDBJ databases">
        <authorList>
            <person name="Schultz-Johansen M."/>
            <person name="Glaring M.A."/>
            <person name="Bech P.K."/>
            <person name="Stougaard P."/>
        </authorList>
    </citation>
    <scope>NUCLEOTIDE SEQUENCE [LARGE SCALE GENOMIC DNA]</scope>
    <source>
        <strain evidence="3">S66</strain>
    </source>
</reference>
<dbReference type="InterPro" id="IPR027396">
    <property type="entry name" value="DsrEFH-like"/>
</dbReference>
<proteinExistence type="inferred from homology"/>
<name>A0A136A186_9ALTE</name>
<dbReference type="OrthoDB" id="9789418at2"/>
<comment type="similarity">
    <text evidence="1">Belongs to the DsrF/TusC family.</text>
</comment>
<organism evidence="2 3">
    <name type="scientific">Paraglaciecola hydrolytica</name>
    <dbReference type="NCBI Taxonomy" id="1799789"/>
    <lineage>
        <taxon>Bacteria</taxon>
        <taxon>Pseudomonadati</taxon>
        <taxon>Pseudomonadota</taxon>
        <taxon>Gammaproteobacteria</taxon>
        <taxon>Alteromonadales</taxon>
        <taxon>Alteromonadaceae</taxon>
        <taxon>Paraglaciecola</taxon>
    </lineage>
</organism>
<keyword evidence="3" id="KW-1185">Reference proteome</keyword>
<dbReference type="Proteomes" id="UP000070299">
    <property type="component" value="Unassembled WGS sequence"/>
</dbReference>
<dbReference type="PANTHER" id="PTHR38780">
    <property type="entry name" value="PROTEIN TUSC"/>
    <property type="match status" value="1"/>
</dbReference>
<dbReference type="EMBL" id="LSNE01000005">
    <property type="protein sequence ID" value="KXI28947.1"/>
    <property type="molecule type" value="Genomic_DNA"/>
</dbReference>
<evidence type="ECO:0000256" key="1">
    <source>
        <dbReference type="ARBA" id="ARBA00005996"/>
    </source>
</evidence>
<protein>
    <submittedName>
        <fullName evidence="2">Uncharacterized protein</fullName>
    </submittedName>
</protein>
<dbReference type="PANTHER" id="PTHR38780:SF1">
    <property type="entry name" value="PROTEIN TUSC"/>
    <property type="match status" value="1"/>
</dbReference>
<dbReference type="Gene3D" id="3.40.1260.10">
    <property type="entry name" value="DsrEFH-like"/>
    <property type="match status" value="1"/>
</dbReference>
<evidence type="ECO:0000313" key="3">
    <source>
        <dbReference type="Proteomes" id="UP000070299"/>
    </source>
</evidence>
<dbReference type="InterPro" id="IPR017462">
    <property type="entry name" value="Sulphur_relay_TusC/DsrF"/>
</dbReference>
<dbReference type="SUPFAM" id="SSF75169">
    <property type="entry name" value="DsrEFH-like"/>
    <property type="match status" value="1"/>
</dbReference>
<dbReference type="NCBIfam" id="TIGR03010">
    <property type="entry name" value="sulf_tusC_dsrF"/>
    <property type="match status" value="1"/>
</dbReference>
<dbReference type="NCBIfam" id="NF001238">
    <property type="entry name" value="PRK00211.1"/>
    <property type="match status" value="1"/>
</dbReference>
<evidence type="ECO:0000313" key="2">
    <source>
        <dbReference type="EMBL" id="KXI28947.1"/>
    </source>
</evidence>
<dbReference type="RefSeq" id="WP_082768826.1">
    <property type="nucleotide sequence ID" value="NZ_LSNE01000005.1"/>
</dbReference>
<sequence length="128" mass="14289">MSSSSTTGAISNNIAVLNRAAPYSGCTAQDSLDFIIAMSNFGQDINVFFSDDGIFQLLKEQNPVAITRKQFTKGLAALHFYDIENLYVCSKSLSDRNIDEDRLNIPVNLLPPQEFYALLKQHQHVVTF</sequence>
<gene>
    <name evidence="2" type="ORF">AX660_12245</name>
</gene>
<dbReference type="AlphaFoldDB" id="A0A136A186"/>
<dbReference type="Pfam" id="PF02635">
    <property type="entry name" value="DsrE"/>
    <property type="match status" value="1"/>
</dbReference>
<dbReference type="STRING" id="1799789.AX660_12245"/>
<comment type="caution">
    <text evidence="2">The sequence shown here is derived from an EMBL/GenBank/DDBJ whole genome shotgun (WGS) entry which is preliminary data.</text>
</comment>